<reference evidence="6" key="1">
    <citation type="submission" date="2023-04" db="EMBL/GenBank/DDBJ databases">
        <title>Phytophthora lilii NBRC 32176.</title>
        <authorList>
            <person name="Ichikawa N."/>
            <person name="Sato H."/>
            <person name="Tonouchi N."/>
        </authorList>
    </citation>
    <scope>NUCLEOTIDE SEQUENCE</scope>
    <source>
        <strain evidence="6">NBRC 32176</strain>
    </source>
</reference>
<dbReference type="AlphaFoldDB" id="A0A9W6WYE4"/>
<evidence type="ECO:0000256" key="4">
    <source>
        <dbReference type="SAM" id="SignalP"/>
    </source>
</evidence>
<organism evidence="6 7">
    <name type="scientific">Phytophthora lilii</name>
    <dbReference type="NCBI Taxonomy" id="2077276"/>
    <lineage>
        <taxon>Eukaryota</taxon>
        <taxon>Sar</taxon>
        <taxon>Stramenopiles</taxon>
        <taxon>Oomycota</taxon>
        <taxon>Peronosporomycetes</taxon>
        <taxon>Peronosporales</taxon>
        <taxon>Peronosporaceae</taxon>
        <taxon>Phytophthora</taxon>
    </lineage>
</organism>
<dbReference type="Pfam" id="PF00050">
    <property type="entry name" value="Kazal_1"/>
    <property type="match status" value="1"/>
</dbReference>
<comment type="caution">
    <text evidence="6">The sequence shown here is derived from an EMBL/GenBank/DDBJ whole genome shotgun (WGS) entry which is preliminary data.</text>
</comment>
<dbReference type="Gene3D" id="3.30.60.30">
    <property type="match status" value="1"/>
</dbReference>
<evidence type="ECO:0000313" key="6">
    <source>
        <dbReference type="EMBL" id="GMF21334.1"/>
    </source>
</evidence>
<evidence type="ECO:0000256" key="3">
    <source>
        <dbReference type="ARBA" id="ARBA00023157"/>
    </source>
</evidence>
<dbReference type="OrthoDB" id="111352at2759"/>
<dbReference type="PANTHER" id="PTHR10913">
    <property type="entry name" value="FOLLISTATIN-RELATED"/>
    <property type="match status" value="1"/>
</dbReference>
<dbReference type="SUPFAM" id="SSF100895">
    <property type="entry name" value="Kazal-type serine protease inhibitors"/>
    <property type="match status" value="1"/>
</dbReference>
<dbReference type="InterPro" id="IPR050653">
    <property type="entry name" value="Prot_Inhib_GrowthFact_Antg"/>
</dbReference>
<protein>
    <submittedName>
        <fullName evidence="6">Unnamed protein product</fullName>
    </submittedName>
</protein>
<dbReference type="Proteomes" id="UP001165083">
    <property type="component" value="Unassembled WGS sequence"/>
</dbReference>
<evidence type="ECO:0000256" key="1">
    <source>
        <dbReference type="ARBA" id="ARBA00022690"/>
    </source>
</evidence>
<dbReference type="CDD" id="cd00104">
    <property type="entry name" value="KAZAL_FS"/>
    <property type="match status" value="1"/>
</dbReference>
<feature type="signal peptide" evidence="4">
    <location>
        <begin position="1"/>
        <end position="20"/>
    </location>
</feature>
<proteinExistence type="predicted"/>
<evidence type="ECO:0000313" key="7">
    <source>
        <dbReference type="Proteomes" id="UP001165083"/>
    </source>
</evidence>
<feature type="domain" description="Kazal-like" evidence="5">
    <location>
        <begin position="91"/>
        <end position="144"/>
    </location>
</feature>
<dbReference type="InterPro" id="IPR036058">
    <property type="entry name" value="Kazal_dom_sf"/>
</dbReference>
<dbReference type="PROSITE" id="PS51465">
    <property type="entry name" value="KAZAL_2"/>
    <property type="match status" value="1"/>
</dbReference>
<keyword evidence="1" id="KW-0646">Protease inhibitor</keyword>
<keyword evidence="3" id="KW-1015">Disulfide bond</keyword>
<keyword evidence="7" id="KW-1185">Reference proteome</keyword>
<sequence length="144" mass="14517">MKSFTGTLIAVFAIVGISAASDTITVDPKSLSYVNPVDQGPGPVKSISTASPYLFEGIGPELFPGMPGYKDPFAQSGSSSSWGSIVSSESGSAASKCAQACPDEYSPVCGSDGVTYSNSCELGVASCNNPNKGIAKKSDGPCSS</sequence>
<dbReference type="GO" id="GO:0005576">
    <property type="term" value="C:extracellular region"/>
    <property type="evidence" value="ECO:0007669"/>
    <property type="project" value="TreeGrafter"/>
</dbReference>
<evidence type="ECO:0000259" key="5">
    <source>
        <dbReference type="PROSITE" id="PS51465"/>
    </source>
</evidence>
<evidence type="ECO:0000256" key="2">
    <source>
        <dbReference type="ARBA" id="ARBA00022900"/>
    </source>
</evidence>
<dbReference type="EMBL" id="BSXW01000405">
    <property type="protein sequence ID" value="GMF21334.1"/>
    <property type="molecule type" value="Genomic_DNA"/>
</dbReference>
<name>A0A9W6WYE4_9STRA</name>
<dbReference type="SMART" id="SM00280">
    <property type="entry name" value="KAZAL"/>
    <property type="match status" value="1"/>
</dbReference>
<dbReference type="InterPro" id="IPR002350">
    <property type="entry name" value="Kazal_dom"/>
</dbReference>
<keyword evidence="2" id="KW-0722">Serine protease inhibitor</keyword>
<gene>
    <name evidence="6" type="ORF">Plil01_000841500</name>
</gene>
<dbReference type="PANTHER" id="PTHR10913:SF45">
    <property type="entry name" value="FOLLISTATIN, ISOFORM A-RELATED"/>
    <property type="match status" value="1"/>
</dbReference>
<keyword evidence="4" id="KW-0732">Signal</keyword>
<accession>A0A9W6WYE4</accession>
<feature type="chain" id="PRO_5040788150" evidence="4">
    <location>
        <begin position="21"/>
        <end position="144"/>
    </location>
</feature>